<sequence length="94" mass="10531">MHGLFQLLHKLKRCSYPYLGKIAGRRIVVPYTISALSSINVLLNDPERKPRRTKGRTCVCPAWSGVSHEAARRPVCTLHEVPLDEGGTAWFLSC</sequence>
<name>A0A8X6XMB0_9ARAC</name>
<keyword evidence="2" id="KW-1185">Reference proteome</keyword>
<dbReference type="EMBL" id="BMAV01010150">
    <property type="protein sequence ID" value="GFY55049.1"/>
    <property type="molecule type" value="Genomic_DNA"/>
</dbReference>
<dbReference type="AlphaFoldDB" id="A0A8X6XMB0"/>
<dbReference type="Proteomes" id="UP000886998">
    <property type="component" value="Unassembled WGS sequence"/>
</dbReference>
<organism evidence="1 2">
    <name type="scientific">Trichonephila inaurata madagascariensis</name>
    <dbReference type="NCBI Taxonomy" id="2747483"/>
    <lineage>
        <taxon>Eukaryota</taxon>
        <taxon>Metazoa</taxon>
        <taxon>Ecdysozoa</taxon>
        <taxon>Arthropoda</taxon>
        <taxon>Chelicerata</taxon>
        <taxon>Arachnida</taxon>
        <taxon>Araneae</taxon>
        <taxon>Araneomorphae</taxon>
        <taxon>Entelegynae</taxon>
        <taxon>Araneoidea</taxon>
        <taxon>Nephilidae</taxon>
        <taxon>Trichonephila</taxon>
        <taxon>Trichonephila inaurata</taxon>
    </lineage>
</organism>
<gene>
    <name evidence="1" type="ORF">TNIN_288421</name>
</gene>
<reference evidence="1" key="1">
    <citation type="submission" date="2020-08" db="EMBL/GenBank/DDBJ databases">
        <title>Multicomponent nature underlies the extraordinary mechanical properties of spider dragline silk.</title>
        <authorList>
            <person name="Kono N."/>
            <person name="Nakamura H."/>
            <person name="Mori M."/>
            <person name="Yoshida Y."/>
            <person name="Ohtoshi R."/>
            <person name="Malay A.D."/>
            <person name="Moran D.A.P."/>
            <person name="Tomita M."/>
            <person name="Numata K."/>
            <person name="Arakawa K."/>
        </authorList>
    </citation>
    <scope>NUCLEOTIDE SEQUENCE</scope>
</reference>
<proteinExistence type="predicted"/>
<evidence type="ECO:0000313" key="2">
    <source>
        <dbReference type="Proteomes" id="UP000886998"/>
    </source>
</evidence>
<comment type="caution">
    <text evidence="1">The sequence shown here is derived from an EMBL/GenBank/DDBJ whole genome shotgun (WGS) entry which is preliminary data.</text>
</comment>
<evidence type="ECO:0000313" key="1">
    <source>
        <dbReference type="EMBL" id="GFY55049.1"/>
    </source>
</evidence>
<accession>A0A8X6XMB0</accession>
<protein>
    <submittedName>
        <fullName evidence="1">Uncharacterized protein</fullName>
    </submittedName>
</protein>